<evidence type="ECO:0000313" key="3">
    <source>
        <dbReference type="Proteomes" id="UP000827092"/>
    </source>
</evidence>
<feature type="compositionally biased region" description="Low complexity" evidence="1">
    <location>
        <begin position="455"/>
        <end position="467"/>
    </location>
</feature>
<organism evidence="2 3">
    <name type="scientific">Oedothorax gibbosus</name>
    <dbReference type="NCBI Taxonomy" id="931172"/>
    <lineage>
        <taxon>Eukaryota</taxon>
        <taxon>Metazoa</taxon>
        <taxon>Ecdysozoa</taxon>
        <taxon>Arthropoda</taxon>
        <taxon>Chelicerata</taxon>
        <taxon>Arachnida</taxon>
        <taxon>Araneae</taxon>
        <taxon>Araneomorphae</taxon>
        <taxon>Entelegynae</taxon>
        <taxon>Araneoidea</taxon>
        <taxon>Linyphiidae</taxon>
        <taxon>Erigoninae</taxon>
        <taxon>Oedothorax</taxon>
    </lineage>
</organism>
<feature type="region of interest" description="Disordered" evidence="1">
    <location>
        <begin position="146"/>
        <end position="187"/>
    </location>
</feature>
<feature type="compositionally biased region" description="Polar residues" evidence="1">
    <location>
        <begin position="821"/>
        <end position="839"/>
    </location>
</feature>
<protein>
    <submittedName>
        <fullName evidence="2">Uncharacterized protein</fullName>
    </submittedName>
</protein>
<accession>A0AAV6UTB2</accession>
<feature type="region of interest" description="Disordered" evidence="1">
    <location>
        <begin position="582"/>
        <end position="635"/>
    </location>
</feature>
<reference evidence="2 3" key="1">
    <citation type="journal article" date="2022" name="Nat. Ecol. Evol.">
        <title>A masculinizing supergene underlies an exaggerated male reproductive morph in a spider.</title>
        <authorList>
            <person name="Hendrickx F."/>
            <person name="De Corte Z."/>
            <person name="Sonet G."/>
            <person name="Van Belleghem S.M."/>
            <person name="Kostlbacher S."/>
            <person name="Vangestel C."/>
        </authorList>
    </citation>
    <scope>NUCLEOTIDE SEQUENCE [LARGE SCALE GENOMIC DNA]</scope>
    <source>
        <strain evidence="2">W744_W776</strain>
    </source>
</reference>
<sequence>MEDFGSRILDFPKLKGSAPARTSRLGSARANPWHFARIGQLGSAGDNPRHFHLFQPGPDRPTGVIYWGQQAPTSGPYAYSSQDRSTGVSRRQRLALPPSPSRTGLLGSSTGVSRLQPQVLMPIPARTGLLGSVGANPWHFRLLRPGPVYRGQQGPTPGTSSSCGQNRSTGVTRLQPQQLLPPPARTGLLGSAGANPWHFLLLRPGLVYWGQQATTPCTSSSSSQDRSTGVRWNQLLALPPPPTRTGLLGAPCANPCYFCLLRPGPVYRGHLLWSPGSNSRHFCLFQPGPVYWCQQAPTPGTSSSSGQDWSTGVIRRQPLSLPLAPARTGLQGSAGAKPWHFRLLRPGPVYWGHLLWSPGSNSRPFCLFQPGPVYWCQQAPTPGTSSSSGQDWSTGVIRRQPLSLPLAPARTGLQGSAGAKPWHFRLLRPGPVYWGQRRQPLALTPPPARTGLLGSAGATDGTSASSGQDWSTGVCKRQPLGTSAFSVQDRSSGVSWLCQGSSALPEEADDLICLLRLGRPPPPSSGNPWHFLLLRPGSVSWGQQATTPGIFACSGQDQSTGVSRANSRHFLLLRPEPVYWGHQAPTPATSASSDQDWSTGGSRRQPLQDRSTGVSRRQPLALPPPPARTGLLGSSGAKPWHFRLLQPGPVYWGQRRQPLALPPPPARTGLLGSARANPWHFLLLRPGLVYWGQQAQPMALPPPPARTGLPGSAGANPWHFLLLLPGLVYWGQQGPTPGTSASSGRDRSTGVRGDNPWHFLLLRPGPVYWGLQTPTPGTSAFSVQDQSSGVSWLCQGSSALPEEADDLICLLRLGRPPLATPGTSSFSGQDRSTGVSRRQPQALPSLPARTGLLGSAGANP</sequence>
<gene>
    <name evidence="2" type="ORF">JTE90_020508</name>
</gene>
<feature type="compositionally biased region" description="Polar residues" evidence="1">
    <location>
        <begin position="586"/>
        <end position="602"/>
    </location>
</feature>
<dbReference type="AlphaFoldDB" id="A0AAV6UTB2"/>
<name>A0AAV6UTB2_9ARAC</name>
<feature type="compositionally biased region" description="Polar residues" evidence="1">
    <location>
        <begin position="79"/>
        <end position="89"/>
    </location>
</feature>
<comment type="caution">
    <text evidence="2">The sequence shown here is derived from an EMBL/GenBank/DDBJ whole genome shotgun (WGS) entry which is preliminary data.</text>
</comment>
<feature type="compositionally biased region" description="Polar residues" evidence="1">
    <location>
        <begin position="153"/>
        <end position="172"/>
    </location>
</feature>
<feature type="region of interest" description="Disordered" evidence="1">
    <location>
        <begin position="819"/>
        <end position="860"/>
    </location>
</feature>
<feature type="region of interest" description="Disordered" evidence="1">
    <location>
        <begin position="75"/>
        <end position="110"/>
    </location>
</feature>
<dbReference type="EMBL" id="JAFNEN010000288">
    <property type="protein sequence ID" value="KAG8186830.1"/>
    <property type="molecule type" value="Genomic_DNA"/>
</dbReference>
<evidence type="ECO:0000256" key="1">
    <source>
        <dbReference type="SAM" id="MobiDB-lite"/>
    </source>
</evidence>
<feature type="region of interest" description="Disordered" evidence="1">
    <location>
        <begin position="449"/>
        <end position="472"/>
    </location>
</feature>
<evidence type="ECO:0000313" key="2">
    <source>
        <dbReference type="EMBL" id="KAG8186830.1"/>
    </source>
</evidence>
<proteinExistence type="predicted"/>
<dbReference type="Proteomes" id="UP000827092">
    <property type="component" value="Unassembled WGS sequence"/>
</dbReference>
<keyword evidence="3" id="KW-1185">Reference proteome</keyword>